<dbReference type="Proteomes" id="UP000198867">
    <property type="component" value="Unassembled WGS sequence"/>
</dbReference>
<sequence>MTLTAEPSTPVQPTELARAHDILTTIVRAYGAKVVGQSSLRTSLLVAMMTGGHVLLESVPGLAKTTAAEAIAEAVQARFKRIQCTPDLLPSDIIGTQIFDPATGRFDTQLGPVHANFVLLDEINRSSAKTQSAMLEAMQERQTSIGGVNYPLPQPFLVLATQNPIEQEGTYHLPEAQLDRFLIKENLDYPSLTDEAEIVRRVNSGIYDDAAPALASASIDDVLFLQSLVRRVYLDPSILNYIVQAVFVSRNAEQYLSPDLAAYIQYGASPRASIAFSAVARALALLNGRDHVIPEDVKFFRHQVLRHRLILGFEAAADNVEPETIIDAIFAAISVP</sequence>
<gene>
    <name evidence="6" type="ORF">SAMN05216219_2009</name>
</gene>
<organism evidence="6 7">
    <name type="scientific">Mycetocola miduiensis</name>
    <dbReference type="NCBI Taxonomy" id="995034"/>
    <lineage>
        <taxon>Bacteria</taxon>
        <taxon>Bacillati</taxon>
        <taxon>Actinomycetota</taxon>
        <taxon>Actinomycetes</taxon>
        <taxon>Micrococcales</taxon>
        <taxon>Microbacteriaceae</taxon>
        <taxon>Mycetocola</taxon>
    </lineage>
</organism>
<dbReference type="PANTHER" id="PTHR42759">
    <property type="entry name" value="MOXR FAMILY PROTEIN"/>
    <property type="match status" value="1"/>
</dbReference>
<protein>
    <submittedName>
        <fullName evidence="6">MoxR-like ATPase</fullName>
    </submittedName>
</protein>
<dbReference type="Gene3D" id="1.10.8.80">
    <property type="entry name" value="Magnesium chelatase subunit I, C-Terminal domain"/>
    <property type="match status" value="1"/>
</dbReference>
<evidence type="ECO:0000256" key="3">
    <source>
        <dbReference type="ARBA" id="ARBA00061607"/>
    </source>
</evidence>
<dbReference type="GO" id="GO:0005524">
    <property type="term" value="F:ATP binding"/>
    <property type="evidence" value="ECO:0007669"/>
    <property type="project" value="UniProtKB-KW"/>
</dbReference>
<dbReference type="Pfam" id="PF07726">
    <property type="entry name" value="AAA_3"/>
    <property type="match status" value="1"/>
</dbReference>
<keyword evidence="2" id="KW-0067">ATP-binding</keyword>
<feature type="domain" description="ATPase AAA-3" evidence="4">
    <location>
        <begin position="53"/>
        <end position="183"/>
    </location>
</feature>
<dbReference type="InterPro" id="IPR041628">
    <property type="entry name" value="ChlI/MoxR_AAA_lid"/>
</dbReference>
<evidence type="ECO:0000259" key="5">
    <source>
        <dbReference type="Pfam" id="PF17863"/>
    </source>
</evidence>
<evidence type="ECO:0000313" key="7">
    <source>
        <dbReference type="Proteomes" id="UP000198867"/>
    </source>
</evidence>
<dbReference type="Gene3D" id="3.40.50.300">
    <property type="entry name" value="P-loop containing nucleotide triphosphate hydrolases"/>
    <property type="match status" value="1"/>
</dbReference>
<dbReference type="AlphaFoldDB" id="A0A1I5BP20"/>
<dbReference type="GO" id="GO:0016887">
    <property type="term" value="F:ATP hydrolysis activity"/>
    <property type="evidence" value="ECO:0007669"/>
    <property type="project" value="InterPro"/>
</dbReference>
<dbReference type="FunFam" id="3.40.50.300:FF:000640">
    <property type="entry name" value="MoxR family ATPase"/>
    <property type="match status" value="1"/>
</dbReference>
<name>A0A1I5BP20_9MICO</name>
<proteinExistence type="inferred from homology"/>
<dbReference type="InterPro" id="IPR011703">
    <property type="entry name" value="ATPase_AAA-3"/>
</dbReference>
<keyword evidence="7" id="KW-1185">Reference proteome</keyword>
<dbReference type="PIRSF" id="PIRSF002849">
    <property type="entry name" value="AAA_ATPase_chaperone_MoxR_prd"/>
    <property type="match status" value="1"/>
</dbReference>
<dbReference type="PANTHER" id="PTHR42759:SF1">
    <property type="entry name" value="MAGNESIUM-CHELATASE SUBUNIT CHLD"/>
    <property type="match status" value="1"/>
</dbReference>
<accession>A0A1I5BP20</accession>
<evidence type="ECO:0000256" key="1">
    <source>
        <dbReference type="ARBA" id="ARBA00022741"/>
    </source>
</evidence>
<dbReference type="InterPro" id="IPR027417">
    <property type="entry name" value="P-loop_NTPase"/>
</dbReference>
<feature type="domain" description="ChlI/MoxR AAA lid" evidence="5">
    <location>
        <begin position="262"/>
        <end position="328"/>
    </location>
</feature>
<reference evidence="7" key="1">
    <citation type="submission" date="2016-10" db="EMBL/GenBank/DDBJ databases">
        <authorList>
            <person name="Varghese N."/>
            <person name="Submissions S."/>
        </authorList>
    </citation>
    <scope>NUCLEOTIDE SEQUENCE [LARGE SCALE GENOMIC DNA]</scope>
    <source>
        <strain evidence="7">CGMCC 1.11101</strain>
    </source>
</reference>
<evidence type="ECO:0000256" key="2">
    <source>
        <dbReference type="ARBA" id="ARBA00022840"/>
    </source>
</evidence>
<evidence type="ECO:0000313" key="6">
    <source>
        <dbReference type="EMBL" id="SFN76417.1"/>
    </source>
</evidence>
<dbReference type="InterPro" id="IPR050764">
    <property type="entry name" value="CbbQ/NirQ/NorQ/GpvN"/>
</dbReference>
<keyword evidence="1" id="KW-0547">Nucleotide-binding</keyword>
<evidence type="ECO:0000259" key="4">
    <source>
        <dbReference type="Pfam" id="PF07726"/>
    </source>
</evidence>
<dbReference type="EMBL" id="FOVM01000005">
    <property type="protein sequence ID" value="SFN76417.1"/>
    <property type="molecule type" value="Genomic_DNA"/>
</dbReference>
<dbReference type="Pfam" id="PF17863">
    <property type="entry name" value="AAA_lid_2"/>
    <property type="match status" value="1"/>
</dbReference>
<dbReference type="STRING" id="995034.SAMN05216219_2009"/>
<comment type="similarity">
    <text evidence="3">Belongs to the MoxR family.</text>
</comment>
<dbReference type="SUPFAM" id="SSF52540">
    <property type="entry name" value="P-loop containing nucleoside triphosphate hydrolases"/>
    <property type="match status" value="1"/>
</dbReference>